<protein>
    <submittedName>
        <fullName evidence="3">VC0807 family protein</fullName>
    </submittedName>
</protein>
<feature type="transmembrane region" description="Helical" evidence="2">
    <location>
        <begin position="35"/>
        <end position="53"/>
    </location>
</feature>
<keyword evidence="2" id="KW-0812">Transmembrane</keyword>
<feature type="transmembrane region" description="Helical" evidence="2">
    <location>
        <begin position="89"/>
        <end position="106"/>
    </location>
</feature>
<dbReference type="InterPro" id="IPR016870">
    <property type="entry name" value="UCP028137"/>
</dbReference>
<dbReference type="RefSeq" id="WP_302722611.1">
    <property type="nucleotide sequence ID" value="NZ_JAULRU010000569.1"/>
</dbReference>
<organism evidence="3 4">
    <name type="scientific">Gilvimarinus gilvus</name>
    <dbReference type="NCBI Taxonomy" id="3058038"/>
    <lineage>
        <taxon>Bacteria</taxon>
        <taxon>Pseudomonadati</taxon>
        <taxon>Pseudomonadota</taxon>
        <taxon>Gammaproteobacteria</taxon>
        <taxon>Cellvibrionales</taxon>
        <taxon>Cellvibrionaceae</taxon>
        <taxon>Gilvimarinus</taxon>
    </lineage>
</organism>
<keyword evidence="4" id="KW-1185">Reference proteome</keyword>
<dbReference type="PIRSF" id="PIRSF028137">
    <property type="entry name" value="UCP028137"/>
    <property type="match status" value="1"/>
</dbReference>
<name>A0ABU4RZU3_9GAMM</name>
<feature type="compositionally biased region" description="Basic and acidic residues" evidence="1">
    <location>
        <begin position="1"/>
        <end position="10"/>
    </location>
</feature>
<sequence>MTDSATDKQSKVASTGAIDEPTATTTKEKPQKESLFLNILLNIVIPTLILTKLSGDEYLGTRNALVVALAFPLIYGIKDFISRREFNAFSILGTISILLTGGISLMELDPQYIAIKEAAIPGIIGLATLVSMKTRYPLVRTFLYNDKVLKTDLIGERLAQRGNGQAFDRALNMASYLVACSFFLSSFLNYVLAKWLLQSPPGTAEFNAELGKMTALSFPVIALPATIIMVIALLYLFQRIRKLTELDFEDVINAH</sequence>
<reference evidence="3 4" key="1">
    <citation type="submission" date="2023-11" db="EMBL/GenBank/DDBJ databases">
        <title>Gilvimarinus fulvus sp. nov., isolated from the surface of Kelp.</title>
        <authorList>
            <person name="Sun Y.Y."/>
            <person name="Gong Y."/>
            <person name="Du Z.J."/>
        </authorList>
    </citation>
    <scope>NUCLEOTIDE SEQUENCE [LARGE SCALE GENOMIC DNA]</scope>
    <source>
        <strain evidence="3 4">SDUM040013</strain>
    </source>
</reference>
<evidence type="ECO:0000313" key="4">
    <source>
        <dbReference type="Proteomes" id="UP001273505"/>
    </source>
</evidence>
<keyword evidence="2" id="KW-0472">Membrane</keyword>
<accession>A0ABU4RZU3</accession>
<dbReference type="Proteomes" id="UP001273505">
    <property type="component" value="Unassembled WGS sequence"/>
</dbReference>
<evidence type="ECO:0000256" key="1">
    <source>
        <dbReference type="SAM" id="MobiDB-lite"/>
    </source>
</evidence>
<proteinExistence type="predicted"/>
<feature type="region of interest" description="Disordered" evidence="1">
    <location>
        <begin position="1"/>
        <end position="29"/>
    </location>
</feature>
<feature type="transmembrane region" description="Helical" evidence="2">
    <location>
        <begin position="170"/>
        <end position="193"/>
    </location>
</feature>
<comment type="caution">
    <text evidence="3">The sequence shown here is derived from an EMBL/GenBank/DDBJ whole genome shotgun (WGS) entry which is preliminary data.</text>
</comment>
<feature type="transmembrane region" description="Helical" evidence="2">
    <location>
        <begin position="112"/>
        <end position="130"/>
    </location>
</feature>
<feature type="transmembrane region" description="Helical" evidence="2">
    <location>
        <begin position="213"/>
        <end position="237"/>
    </location>
</feature>
<gene>
    <name evidence="3" type="ORF">SCD92_09960</name>
</gene>
<evidence type="ECO:0000256" key="2">
    <source>
        <dbReference type="SAM" id="Phobius"/>
    </source>
</evidence>
<evidence type="ECO:0000313" key="3">
    <source>
        <dbReference type="EMBL" id="MDX6849686.1"/>
    </source>
</evidence>
<keyword evidence="2" id="KW-1133">Transmembrane helix</keyword>
<dbReference type="NCBIfam" id="NF041646">
    <property type="entry name" value="VC0807_fam"/>
    <property type="match status" value="1"/>
</dbReference>
<feature type="transmembrane region" description="Helical" evidence="2">
    <location>
        <begin position="59"/>
        <end position="77"/>
    </location>
</feature>
<dbReference type="EMBL" id="JAXAFO010000014">
    <property type="protein sequence ID" value="MDX6849686.1"/>
    <property type="molecule type" value="Genomic_DNA"/>
</dbReference>